<evidence type="ECO:0000256" key="5">
    <source>
        <dbReference type="ARBA" id="ARBA00022801"/>
    </source>
</evidence>
<dbReference type="EMBL" id="JAVUPU010000002">
    <property type="protein sequence ID" value="MDT9598479.1"/>
    <property type="molecule type" value="Genomic_DNA"/>
</dbReference>
<dbReference type="InterPro" id="IPR000718">
    <property type="entry name" value="Peptidase_M13"/>
</dbReference>
<evidence type="ECO:0000259" key="8">
    <source>
        <dbReference type="Pfam" id="PF01431"/>
    </source>
</evidence>
<dbReference type="Pfam" id="PF05649">
    <property type="entry name" value="Peptidase_M13_N"/>
    <property type="match status" value="1"/>
</dbReference>
<evidence type="ECO:0000256" key="6">
    <source>
        <dbReference type="ARBA" id="ARBA00022833"/>
    </source>
</evidence>
<dbReference type="Gene3D" id="3.40.390.10">
    <property type="entry name" value="Collagenase (Catalytic Domain)"/>
    <property type="match status" value="1"/>
</dbReference>
<dbReference type="InterPro" id="IPR018497">
    <property type="entry name" value="Peptidase_M13_C"/>
</dbReference>
<dbReference type="PRINTS" id="PR00786">
    <property type="entry name" value="NEPRILYSIN"/>
</dbReference>
<evidence type="ECO:0000256" key="3">
    <source>
        <dbReference type="ARBA" id="ARBA00022670"/>
    </source>
</evidence>
<dbReference type="Pfam" id="PF01431">
    <property type="entry name" value="Peptidase_M13"/>
    <property type="match status" value="1"/>
</dbReference>
<keyword evidence="5 10" id="KW-0378">Hydrolase</keyword>
<dbReference type="PANTHER" id="PTHR11733">
    <property type="entry name" value="ZINC METALLOPROTEASE FAMILY M13 NEPRILYSIN-RELATED"/>
    <property type="match status" value="1"/>
</dbReference>
<organism evidence="10 11">
    <name type="scientific">Sphingosinicella rhizophila</name>
    <dbReference type="NCBI Taxonomy" id="3050082"/>
    <lineage>
        <taxon>Bacteria</taxon>
        <taxon>Pseudomonadati</taxon>
        <taxon>Pseudomonadota</taxon>
        <taxon>Alphaproteobacteria</taxon>
        <taxon>Sphingomonadales</taxon>
        <taxon>Sphingosinicellaceae</taxon>
        <taxon>Sphingosinicella</taxon>
    </lineage>
</organism>
<dbReference type="Gene3D" id="1.10.1380.10">
    <property type="entry name" value="Neutral endopeptidase , domain2"/>
    <property type="match status" value="1"/>
</dbReference>
<comment type="similarity">
    <text evidence="2">Belongs to the peptidase M13 family.</text>
</comment>
<keyword evidence="7" id="KW-0482">Metalloprotease</keyword>
<feature type="domain" description="Peptidase M13 N-terminal" evidence="9">
    <location>
        <begin position="55"/>
        <end position="433"/>
    </location>
</feature>
<dbReference type="EC" id="3.4.24.-" evidence="10"/>
<dbReference type="GO" id="GO:0016787">
    <property type="term" value="F:hydrolase activity"/>
    <property type="evidence" value="ECO:0007669"/>
    <property type="project" value="UniProtKB-KW"/>
</dbReference>
<evidence type="ECO:0000313" key="10">
    <source>
        <dbReference type="EMBL" id="MDT9598479.1"/>
    </source>
</evidence>
<evidence type="ECO:0000259" key="9">
    <source>
        <dbReference type="Pfam" id="PF05649"/>
    </source>
</evidence>
<dbReference type="SUPFAM" id="SSF55486">
    <property type="entry name" value="Metalloproteases ('zincins'), catalytic domain"/>
    <property type="match status" value="1"/>
</dbReference>
<dbReference type="InterPro" id="IPR024079">
    <property type="entry name" value="MetalloPept_cat_dom_sf"/>
</dbReference>
<evidence type="ECO:0000256" key="2">
    <source>
        <dbReference type="ARBA" id="ARBA00007357"/>
    </source>
</evidence>
<evidence type="ECO:0000256" key="4">
    <source>
        <dbReference type="ARBA" id="ARBA00022723"/>
    </source>
</evidence>
<dbReference type="CDD" id="cd08662">
    <property type="entry name" value="M13"/>
    <property type="match status" value="1"/>
</dbReference>
<keyword evidence="4" id="KW-0479">Metal-binding</keyword>
<keyword evidence="6" id="KW-0862">Zinc</keyword>
<evidence type="ECO:0000313" key="11">
    <source>
        <dbReference type="Proteomes" id="UP001259572"/>
    </source>
</evidence>
<sequence length="687" mass="76126">MLPTRVTAAAVSLAILASATSGQSQTHSAADIRSEAPKIGAWGMDLEGMDRDTAPGDSFYQYASGRWDRRTEIPSDRARWGGFDILRDLSDQRVRLILEDAARASASAGTELRKIGDFYAGFMDEEAIERRGADPLQPYLGAIGKIASRTDLARALGEANQAGVAVPINLSVRQDYKDSSLYAAYLSQGGLGMPDRDYYLQDGSEKFASLRDAYVHHVAAMLRLAGLSEPEARARRIFDLETKIAKAHWSRVEQRHLDKLHNPMSRAELDLKMPGFPWPIYLAAAGAGKQGSFIVAHPSAIAGAASLLQSEPLQNWRDYLSYQTISAAGPMLSRPFVEQDFAFKGRAIQGTPELKERWKRGTDLVGTMMAEAVGRIYVRRHFPPEAKAKADELVRNLIAAMDARLARLAWMSPATKAKARAKLATFKPKIGYPDTWRDYSRLRIVAGDNLGNMMRAKRFEYQRNLDKLGKPVARDEWIMSPQTVNAYANPSLNEVVFPAAILQPPFFDPNADMAVNYGAIGAIIGHEISHHFDDQGRKFDAEGNLSEWWSPEDLSRFQALSAQVVAQYAAYEPVAGTHVNGELTLGENLADLAGLNMAYDAYKLSLNGKTDAVNDGFSGDQRFFLGFAQIWRTKYRAPALLQVLTIDPHSPNHLRVNVVRNLDSWYSAFGVTKGALYLAPENRIRIW</sequence>
<name>A0ABU3Q4Y5_9SPHN</name>
<gene>
    <name evidence="10" type="ORF">RQX22_05895</name>
</gene>
<dbReference type="PANTHER" id="PTHR11733:SF167">
    <property type="entry name" value="FI17812P1-RELATED"/>
    <property type="match status" value="1"/>
</dbReference>
<dbReference type="Proteomes" id="UP001259572">
    <property type="component" value="Unassembled WGS sequence"/>
</dbReference>
<proteinExistence type="inferred from homology"/>
<feature type="domain" description="Peptidase M13 C-terminal" evidence="8">
    <location>
        <begin position="485"/>
        <end position="681"/>
    </location>
</feature>
<evidence type="ECO:0000256" key="1">
    <source>
        <dbReference type="ARBA" id="ARBA00001947"/>
    </source>
</evidence>
<protein>
    <submittedName>
        <fullName evidence="10">M13-type metalloendopeptidase</fullName>
        <ecNumber evidence="10">3.4.24.-</ecNumber>
    </submittedName>
</protein>
<dbReference type="InterPro" id="IPR008753">
    <property type="entry name" value="Peptidase_M13_N"/>
</dbReference>
<dbReference type="PROSITE" id="PS51885">
    <property type="entry name" value="NEPRILYSIN"/>
    <property type="match status" value="1"/>
</dbReference>
<keyword evidence="3" id="KW-0645">Protease</keyword>
<comment type="cofactor">
    <cofactor evidence="1">
        <name>Zn(2+)</name>
        <dbReference type="ChEBI" id="CHEBI:29105"/>
    </cofactor>
</comment>
<reference evidence="10 11" key="1">
    <citation type="submission" date="2023-05" db="EMBL/GenBank/DDBJ databases">
        <authorList>
            <person name="Guo Y."/>
        </authorList>
    </citation>
    <scope>NUCLEOTIDE SEQUENCE [LARGE SCALE GENOMIC DNA]</scope>
    <source>
        <strain evidence="10 11">GR2756</strain>
    </source>
</reference>
<dbReference type="InterPro" id="IPR042089">
    <property type="entry name" value="Peptidase_M13_dom_2"/>
</dbReference>
<comment type="caution">
    <text evidence="10">The sequence shown here is derived from an EMBL/GenBank/DDBJ whole genome shotgun (WGS) entry which is preliminary data.</text>
</comment>
<accession>A0ABU3Q4Y5</accession>
<keyword evidence="11" id="KW-1185">Reference proteome</keyword>
<dbReference type="RefSeq" id="WP_315724519.1">
    <property type="nucleotide sequence ID" value="NZ_JAVUPU010000002.1"/>
</dbReference>
<evidence type="ECO:0000256" key="7">
    <source>
        <dbReference type="ARBA" id="ARBA00023049"/>
    </source>
</evidence>